<dbReference type="GO" id="GO:0006508">
    <property type="term" value="P:proteolysis"/>
    <property type="evidence" value="ECO:0007669"/>
    <property type="project" value="InterPro"/>
</dbReference>
<reference evidence="5 6" key="1">
    <citation type="submission" date="2018-09" db="EMBL/GenBank/DDBJ databases">
        <title>Complete genome sequence of Euzebya sp. DY32-46 isolated from seawater of Pacific Ocean.</title>
        <authorList>
            <person name="Xu L."/>
            <person name="Wu Y.-H."/>
            <person name="Xu X.-W."/>
        </authorList>
    </citation>
    <scope>NUCLEOTIDE SEQUENCE [LARGE SCALE GENOMIC DNA]</scope>
    <source>
        <strain evidence="5 6">DY32-46</strain>
    </source>
</reference>
<dbReference type="InterPro" id="IPR001431">
    <property type="entry name" value="Pept_M16_Zn_BS"/>
</dbReference>
<evidence type="ECO:0000256" key="1">
    <source>
        <dbReference type="ARBA" id="ARBA00007261"/>
    </source>
</evidence>
<dbReference type="FunFam" id="3.30.830.10:FF:000008">
    <property type="entry name" value="Mitochondrial-processing peptidase subunit beta"/>
    <property type="match status" value="1"/>
</dbReference>
<dbReference type="Pfam" id="PF05193">
    <property type="entry name" value="Peptidase_M16_C"/>
    <property type="match status" value="1"/>
</dbReference>
<evidence type="ECO:0000256" key="2">
    <source>
        <dbReference type="RuleBase" id="RU004447"/>
    </source>
</evidence>
<organism evidence="5 6">
    <name type="scientific">Euzebya pacifica</name>
    <dbReference type="NCBI Taxonomy" id="1608957"/>
    <lineage>
        <taxon>Bacteria</taxon>
        <taxon>Bacillati</taxon>
        <taxon>Actinomycetota</taxon>
        <taxon>Nitriliruptoria</taxon>
        <taxon>Euzebyales</taxon>
    </lineage>
</organism>
<dbReference type="Proteomes" id="UP000264006">
    <property type="component" value="Chromosome"/>
</dbReference>
<protein>
    <submittedName>
        <fullName evidence="5">Peptidase</fullName>
    </submittedName>
</protein>
<dbReference type="InterPro" id="IPR011249">
    <property type="entry name" value="Metalloenz_LuxS/M16"/>
</dbReference>
<dbReference type="SUPFAM" id="SSF63411">
    <property type="entry name" value="LuxS/MPP-like metallohydrolase"/>
    <property type="match status" value="2"/>
</dbReference>
<keyword evidence="6" id="KW-1185">Reference proteome</keyword>
<feature type="domain" description="Peptidase M16 N-terminal" evidence="3">
    <location>
        <begin position="21"/>
        <end position="167"/>
    </location>
</feature>
<dbReference type="PANTHER" id="PTHR11851">
    <property type="entry name" value="METALLOPROTEASE"/>
    <property type="match status" value="1"/>
</dbReference>
<dbReference type="PROSITE" id="PS00143">
    <property type="entry name" value="INSULINASE"/>
    <property type="match status" value="1"/>
</dbReference>
<dbReference type="PANTHER" id="PTHR11851:SF49">
    <property type="entry name" value="MITOCHONDRIAL-PROCESSING PEPTIDASE SUBUNIT ALPHA"/>
    <property type="match status" value="1"/>
</dbReference>
<dbReference type="Gene3D" id="3.30.830.10">
    <property type="entry name" value="Metalloenzyme, LuxS/M16 peptidase-like"/>
    <property type="match status" value="2"/>
</dbReference>
<evidence type="ECO:0000259" key="4">
    <source>
        <dbReference type="Pfam" id="PF05193"/>
    </source>
</evidence>
<accession>A0A346Y0N8</accession>
<dbReference type="RefSeq" id="WP_114592435.1">
    <property type="nucleotide sequence ID" value="NZ_CP031165.1"/>
</dbReference>
<feature type="domain" description="Peptidase M16 C-terminal" evidence="4">
    <location>
        <begin position="175"/>
        <end position="348"/>
    </location>
</feature>
<sequence>MVEGVRIPDGVRLTTLPNGIRVVSEHMPGVRSISVGFWVGVGSRHEQPPLEGATHFLEHLLFKGTGRRSALEIAQVLDAVGGDMNAFTTKEYTAYYARCLDRDLVRAVDVLGDMLTASVVEPHEVENERDVVLEEIRMHLDAPDDLVHSEFAQAFYGDHPLGKEILGSEASMTAMSRDEVAGWWKARYTTDVITVAVAGNVVHDDLVKLVDEALGGYEPGFQSEVETVQPTAAPIEPLRVHRRPTEQAHLVLGGSGLQRGDDRRWAMSVLNQALGGGMASRLFQEVRERRGLAYSVYSYPAMYADSGTYAVYVGTAPGKAVETVEVVRAELEKMRTGGMTAEELLQAKGYLTGSTILALEDTSSRMTRMGRAMTTGTPLLGLDEIMAAIEAVTADEVAEVAEVLLGGPQTIAAVGPLDADDLAAVA</sequence>
<dbReference type="GO" id="GO:0046872">
    <property type="term" value="F:metal ion binding"/>
    <property type="evidence" value="ECO:0007669"/>
    <property type="project" value="InterPro"/>
</dbReference>
<evidence type="ECO:0000313" key="6">
    <source>
        <dbReference type="Proteomes" id="UP000264006"/>
    </source>
</evidence>
<dbReference type="GO" id="GO:0004222">
    <property type="term" value="F:metalloendopeptidase activity"/>
    <property type="evidence" value="ECO:0007669"/>
    <property type="project" value="InterPro"/>
</dbReference>
<dbReference type="AlphaFoldDB" id="A0A346Y0N8"/>
<dbReference type="Pfam" id="PF00675">
    <property type="entry name" value="Peptidase_M16"/>
    <property type="match status" value="1"/>
</dbReference>
<dbReference type="OrthoDB" id="9811314at2"/>
<proteinExistence type="inferred from homology"/>
<name>A0A346Y0N8_9ACTN</name>
<dbReference type="KEGG" id="euz:DVS28_a3360"/>
<gene>
    <name evidence="5" type="ORF">DVS28_a3360</name>
</gene>
<evidence type="ECO:0000259" key="3">
    <source>
        <dbReference type="Pfam" id="PF00675"/>
    </source>
</evidence>
<dbReference type="InterPro" id="IPR011765">
    <property type="entry name" value="Pept_M16_N"/>
</dbReference>
<dbReference type="EMBL" id="CP031165">
    <property type="protein sequence ID" value="AXV08035.1"/>
    <property type="molecule type" value="Genomic_DNA"/>
</dbReference>
<dbReference type="InterPro" id="IPR007863">
    <property type="entry name" value="Peptidase_M16_C"/>
</dbReference>
<evidence type="ECO:0000313" key="5">
    <source>
        <dbReference type="EMBL" id="AXV08035.1"/>
    </source>
</evidence>
<dbReference type="InterPro" id="IPR050361">
    <property type="entry name" value="MPP/UQCRC_Complex"/>
</dbReference>
<comment type="similarity">
    <text evidence="1 2">Belongs to the peptidase M16 family.</text>
</comment>